<accession>A0A2T5I2F7</accession>
<dbReference type="Proteomes" id="UP000244128">
    <property type="component" value="Unassembled WGS sequence"/>
</dbReference>
<organism evidence="1 2">
    <name type="scientific">Nitrosomonas oligotropha</name>
    <dbReference type="NCBI Taxonomy" id="42354"/>
    <lineage>
        <taxon>Bacteria</taxon>
        <taxon>Pseudomonadati</taxon>
        <taxon>Pseudomonadota</taxon>
        <taxon>Betaproteobacteria</taxon>
        <taxon>Nitrosomonadales</taxon>
        <taxon>Nitrosomonadaceae</taxon>
        <taxon>Nitrosomonas</taxon>
    </lineage>
</organism>
<comment type="caution">
    <text evidence="1">The sequence shown here is derived from an EMBL/GenBank/DDBJ whole genome shotgun (WGS) entry which is preliminary data.</text>
</comment>
<evidence type="ECO:0000313" key="2">
    <source>
        <dbReference type="Proteomes" id="UP000244128"/>
    </source>
</evidence>
<proteinExistence type="predicted"/>
<dbReference type="EMBL" id="QAOI01000004">
    <property type="protein sequence ID" value="PTQ78022.1"/>
    <property type="molecule type" value="Genomic_DNA"/>
</dbReference>
<name>A0A2T5I2F7_9PROT</name>
<evidence type="ECO:0000313" key="1">
    <source>
        <dbReference type="EMBL" id="PTQ78022.1"/>
    </source>
</evidence>
<protein>
    <submittedName>
        <fullName evidence="1">Uncharacterized protein</fullName>
    </submittedName>
</protein>
<reference evidence="1 2" key="1">
    <citation type="submission" date="2018-04" db="EMBL/GenBank/DDBJ databases">
        <title>Active sludge and wastewater microbial communities from Klosterneuburg, Austria.</title>
        <authorList>
            <person name="Wagner M."/>
        </authorList>
    </citation>
    <scope>NUCLEOTIDE SEQUENCE [LARGE SCALE GENOMIC DNA]</scope>
    <source>
        <strain evidence="1 2">Nm49</strain>
    </source>
</reference>
<gene>
    <name evidence="1" type="ORF">C8R26_1041</name>
</gene>
<dbReference type="AlphaFoldDB" id="A0A2T5I2F7"/>
<sequence>MGGLPFNPSFSPSLFLPYFVIIPETYSAAVKFEWLTIKQLSNMNTDRIMIINLIHCEGVIDEEIFYFIIVFSHY</sequence>